<dbReference type="InterPro" id="IPR010998">
    <property type="entry name" value="Integrase_recombinase_N"/>
</dbReference>
<dbReference type="RefSeq" id="WP_135202424.1">
    <property type="nucleotide sequence ID" value="NZ_SPVG01000156.1"/>
</dbReference>
<feature type="domain" description="Core-binding (CB)" evidence="6">
    <location>
        <begin position="1"/>
        <end position="72"/>
    </location>
</feature>
<dbReference type="SUPFAM" id="SSF47823">
    <property type="entry name" value="lambda integrase-like, N-terminal domain"/>
    <property type="match status" value="1"/>
</dbReference>
<name>A0A4Y9SC86_9BURK</name>
<dbReference type="InterPro" id="IPR011010">
    <property type="entry name" value="DNA_brk_join_enz"/>
</dbReference>
<organism evidence="7 8">
    <name type="scientific">Duganella callida</name>
    <dbReference type="NCBI Taxonomy" id="2561932"/>
    <lineage>
        <taxon>Bacteria</taxon>
        <taxon>Pseudomonadati</taxon>
        <taxon>Pseudomonadota</taxon>
        <taxon>Betaproteobacteria</taxon>
        <taxon>Burkholderiales</taxon>
        <taxon>Oxalobacteraceae</taxon>
        <taxon>Telluria group</taxon>
        <taxon>Duganella</taxon>
    </lineage>
</organism>
<keyword evidence="3" id="KW-0233">DNA recombination</keyword>
<keyword evidence="2 4" id="KW-0238">DNA-binding</keyword>
<dbReference type="SUPFAM" id="SSF56349">
    <property type="entry name" value="DNA breaking-rejoining enzymes"/>
    <property type="match status" value="1"/>
</dbReference>
<sequence length="302" mass="33426">MTIERYLHASERANTRRSYQGAVRHFEVEWGGFLPATADSIASYLAHYADTLAINTLQQRLAALAQWHADQGFADPTKSPLVRKVLKGIRTLHPAQEKQARPLQLEQLRAVVNWLDAAAAGAEPAAKLRHLRDKALLLLGFWRGFRGDELTRLRVEHVQAVAGKGMTCFLPYSKGDRQARGKTFKAPALASLCPVDAYLDWVGAAGLRDGPVFRGVDRWGNVSPVGLHINSLVPLLRAVFSAAAVPFADEYSSHSLRRGFANWASSSGWDLKTLMEYVGWRDVHSAMRYVEAADPFKSLPAI</sequence>
<dbReference type="GO" id="GO:0015074">
    <property type="term" value="P:DNA integration"/>
    <property type="evidence" value="ECO:0007669"/>
    <property type="project" value="UniProtKB-KW"/>
</dbReference>
<evidence type="ECO:0000259" key="5">
    <source>
        <dbReference type="PROSITE" id="PS51898"/>
    </source>
</evidence>
<evidence type="ECO:0000256" key="2">
    <source>
        <dbReference type="ARBA" id="ARBA00023125"/>
    </source>
</evidence>
<dbReference type="CDD" id="cd00799">
    <property type="entry name" value="INT_Cre_C"/>
    <property type="match status" value="1"/>
</dbReference>
<dbReference type="GO" id="GO:0003677">
    <property type="term" value="F:DNA binding"/>
    <property type="evidence" value="ECO:0007669"/>
    <property type="project" value="UniProtKB-UniRule"/>
</dbReference>
<keyword evidence="1" id="KW-0229">DNA integration</keyword>
<dbReference type="PANTHER" id="PTHR34605">
    <property type="entry name" value="PHAGE_INTEGRASE DOMAIN-CONTAINING PROTEIN"/>
    <property type="match status" value="1"/>
</dbReference>
<dbReference type="InterPro" id="IPR052925">
    <property type="entry name" value="Phage_Integrase-like_Recomb"/>
</dbReference>
<evidence type="ECO:0000256" key="4">
    <source>
        <dbReference type="PROSITE-ProRule" id="PRU01248"/>
    </source>
</evidence>
<dbReference type="InterPro" id="IPR013762">
    <property type="entry name" value="Integrase-like_cat_sf"/>
</dbReference>
<feature type="domain" description="Tyr recombinase" evidence="5">
    <location>
        <begin position="98"/>
        <end position="302"/>
    </location>
</feature>
<evidence type="ECO:0000313" key="7">
    <source>
        <dbReference type="EMBL" id="TFW20098.1"/>
    </source>
</evidence>
<dbReference type="OrthoDB" id="8630841at2"/>
<dbReference type="Gene3D" id="1.10.443.10">
    <property type="entry name" value="Intergrase catalytic core"/>
    <property type="match status" value="1"/>
</dbReference>
<dbReference type="InterPro" id="IPR002104">
    <property type="entry name" value="Integrase_catalytic"/>
</dbReference>
<dbReference type="AlphaFoldDB" id="A0A4Y9SC86"/>
<reference evidence="7 8" key="1">
    <citation type="submission" date="2019-03" db="EMBL/GenBank/DDBJ databases">
        <title>Draft Genome Sequence of Duganella callidus sp. nov., a Novel Duganella Species Isolated from Cultivated Soil.</title>
        <authorList>
            <person name="Raths R."/>
            <person name="Peta V."/>
            <person name="Bucking H."/>
        </authorList>
    </citation>
    <scope>NUCLEOTIDE SEQUENCE [LARGE SCALE GENOMIC DNA]</scope>
    <source>
        <strain evidence="7 8">DN04</strain>
    </source>
</reference>
<evidence type="ECO:0000256" key="3">
    <source>
        <dbReference type="ARBA" id="ARBA00023172"/>
    </source>
</evidence>
<dbReference type="PANTHER" id="PTHR34605:SF4">
    <property type="entry name" value="DNA ADENINE METHYLTRANSFERASE"/>
    <property type="match status" value="1"/>
</dbReference>
<dbReference type="PROSITE" id="PS51900">
    <property type="entry name" value="CB"/>
    <property type="match status" value="1"/>
</dbReference>
<dbReference type="InterPro" id="IPR044068">
    <property type="entry name" value="CB"/>
</dbReference>
<keyword evidence="8" id="KW-1185">Reference proteome</keyword>
<dbReference type="Gene3D" id="1.10.150.130">
    <property type="match status" value="1"/>
</dbReference>
<evidence type="ECO:0000256" key="1">
    <source>
        <dbReference type="ARBA" id="ARBA00022908"/>
    </source>
</evidence>
<dbReference type="Pfam" id="PF00589">
    <property type="entry name" value="Phage_integrase"/>
    <property type="match status" value="1"/>
</dbReference>
<dbReference type="Proteomes" id="UP000297729">
    <property type="component" value="Unassembled WGS sequence"/>
</dbReference>
<comment type="caution">
    <text evidence="7">The sequence shown here is derived from an EMBL/GenBank/DDBJ whole genome shotgun (WGS) entry which is preliminary data.</text>
</comment>
<accession>A0A4Y9SC86</accession>
<gene>
    <name evidence="7" type="ORF">E4L98_15320</name>
</gene>
<evidence type="ECO:0000313" key="8">
    <source>
        <dbReference type="Proteomes" id="UP000297729"/>
    </source>
</evidence>
<protein>
    <recommendedName>
        <fullName evidence="9">Site-specific integrase</fullName>
    </recommendedName>
</protein>
<evidence type="ECO:0008006" key="9">
    <source>
        <dbReference type="Google" id="ProtNLM"/>
    </source>
</evidence>
<dbReference type="PROSITE" id="PS51898">
    <property type="entry name" value="TYR_RECOMBINASE"/>
    <property type="match status" value="1"/>
</dbReference>
<evidence type="ECO:0000259" key="6">
    <source>
        <dbReference type="PROSITE" id="PS51900"/>
    </source>
</evidence>
<dbReference type="EMBL" id="SPVG01000156">
    <property type="protein sequence ID" value="TFW20098.1"/>
    <property type="molecule type" value="Genomic_DNA"/>
</dbReference>
<dbReference type="GO" id="GO:0006310">
    <property type="term" value="P:DNA recombination"/>
    <property type="evidence" value="ECO:0007669"/>
    <property type="project" value="UniProtKB-KW"/>
</dbReference>
<proteinExistence type="predicted"/>